<dbReference type="GO" id="GO:0005811">
    <property type="term" value="C:lipid droplet"/>
    <property type="evidence" value="ECO:0007669"/>
    <property type="project" value="TreeGrafter"/>
</dbReference>
<dbReference type="EMBL" id="CADCUY010000003">
    <property type="protein sequence ID" value="CAA9383715.1"/>
    <property type="molecule type" value="Genomic_DNA"/>
</dbReference>
<dbReference type="InterPro" id="IPR005097">
    <property type="entry name" value="Sacchrp_dh_NADP-bd"/>
</dbReference>
<feature type="domain" description="Saccharopine dehydrogenase NADP binding" evidence="1">
    <location>
        <begin position="13"/>
        <end position="138"/>
    </location>
</feature>
<proteinExistence type="predicted"/>
<dbReference type="GO" id="GO:0009247">
    <property type="term" value="P:glycolipid biosynthetic process"/>
    <property type="evidence" value="ECO:0007669"/>
    <property type="project" value="TreeGrafter"/>
</dbReference>
<dbReference type="Gene3D" id="3.40.50.720">
    <property type="entry name" value="NAD(P)-binding Rossmann-like Domain"/>
    <property type="match status" value="1"/>
</dbReference>
<protein>
    <recommendedName>
        <fullName evidence="1">Saccharopine dehydrogenase NADP binding domain-containing protein</fullName>
    </recommendedName>
</protein>
<feature type="non-terminal residue" evidence="2">
    <location>
        <position position="201"/>
    </location>
</feature>
<dbReference type="Pfam" id="PF03435">
    <property type="entry name" value="Sacchrp_dh_NADP"/>
    <property type="match status" value="1"/>
</dbReference>
<evidence type="ECO:0000259" key="1">
    <source>
        <dbReference type="Pfam" id="PF03435"/>
    </source>
</evidence>
<dbReference type="SUPFAM" id="SSF51735">
    <property type="entry name" value="NAD(P)-binding Rossmann-fold domains"/>
    <property type="match status" value="1"/>
</dbReference>
<evidence type="ECO:0000313" key="2">
    <source>
        <dbReference type="EMBL" id="CAA9383715.1"/>
    </source>
</evidence>
<dbReference type="InterPro" id="IPR051276">
    <property type="entry name" value="Saccharopine_DH-like_oxidrdct"/>
</dbReference>
<sequence length="201" mass="20371">MSAATPPDGRHDVVVLGASGLTGRLVCGHLADRAEATGLTWAAAGRDADRVRTALGPLVPAEVLTADVTDPASLDALARRARVVLNLTGPYSRRAEPVVAACVGAGTSYADLSGETPGVRRVVERWHEPAREAGVAVVQVAGVEALPFDLAVALAADRAAERGAALVDVDVAFSATPPPRGARALTDSVSGGTLASLVTVL</sequence>
<dbReference type="GO" id="GO:0005886">
    <property type="term" value="C:plasma membrane"/>
    <property type="evidence" value="ECO:0007669"/>
    <property type="project" value="TreeGrafter"/>
</dbReference>
<organism evidence="2">
    <name type="scientific">uncultured Quadrisphaera sp</name>
    <dbReference type="NCBI Taxonomy" id="904978"/>
    <lineage>
        <taxon>Bacteria</taxon>
        <taxon>Bacillati</taxon>
        <taxon>Actinomycetota</taxon>
        <taxon>Actinomycetes</taxon>
        <taxon>Kineosporiales</taxon>
        <taxon>Kineosporiaceae</taxon>
        <taxon>Quadrisphaera</taxon>
        <taxon>environmental samples</taxon>
    </lineage>
</organism>
<dbReference type="InterPro" id="IPR036291">
    <property type="entry name" value="NAD(P)-bd_dom_sf"/>
</dbReference>
<dbReference type="PANTHER" id="PTHR12286">
    <property type="entry name" value="SACCHAROPINE DEHYDROGENASE-LIKE OXIDOREDUCTASE"/>
    <property type="match status" value="1"/>
</dbReference>
<accession>A0A6J4NCL4</accession>
<gene>
    <name evidence="2" type="ORF">AVDCRST_MAG35-9</name>
</gene>
<dbReference type="PANTHER" id="PTHR12286:SF5">
    <property type="entry name" value="SACCHAROPINE DEHYDROGENASE-LIKE OXIDOREDUCTASE"/>
    <property type="match status" value="1"/>
</dbReference>
<reference evidence="2" key="1">
    <citation type="submission" date="2020-02" db="EMBL/GenBank/DDBJ databases">
        <authorList>
            <person name="Meier V. D."/>
        </authorList>
    </citation>
    <scope>NUCLEOTIDE SEQUENCE</scope>
    <source>
        <strain evidence="2">AVDCRST_MAG35</strain>
    </source>
</reference>
<name>A0A6J4NCL4_9ACTN</name>
<dbReference type="AlphaFoldDB" id="A0A6J4NCL4"/>